<gene>
    <name evidence="1" type="ORF">A2786_02445</name>
</gene>
<comment type="caution">
    <text evidence="1">The sequence shown here is derived from an EMBL/GenBank/DDBJ whole genome shotgun (WGS) entry which is preliminary data.</text>
</comment>
<protein>
    <recommendedName>
        <fullName evidence="3">Mannosyl-glycoprotein endo-beta-N-acetylglucosamidase-like domain-containing protein</fullName>
    </recommendedName>
</protein>
<evidence type="ECO:0008006" key="3">
    <source>
        <dbReference type="Google" id="ProtNLM"/>
    </source>
</evidence>
<dbReference type="Proteomes" id="UP000179233">
    <property type="component" value="Unassembled WGS sequence"/>
</dbReference>
<dbReference type="InterPro" id="IPR023346">
    <property type="entry name" value="Lysozyme-like_dom_sf"/>
</dbReference>
<organism evidence="1 2">
    <name type="scientific">Candidatus Chisholmbacteria bacterium RIFCSPHIGHO2_01_FULL_52_32</name>
    <dbReference type="NCBI Taxonomy" id="1797591"/>
    <lineage>
        <taxon>Bacteria</taxon>
        <taxon>Candidatus Chisholmiibacteriota</taxon>
    </lineage>
</organism>
<dbReference type="EMBL" id="MHCJ01000003">
    <property type="protein sequence ID" value="OGY18352.1"/>
    <property type="molecule type" value="Genomic_DNA"/>
</dbReference>
<dbReference type="SUPFAM" id="SSF53955">
    <property type="entry name" value="Lysozyme-like"/>
    <property type="match status" value="1"/>
</dbReference>
<accession>A0A1G1VSI1</accession>
<name>A0A1G1VSI1_9BACT</name>
<sequence>MKKLVLFISWFPITLLTIFTSLRMYEQLVRTKDLESLVKVQARQVLSSQTPFLAYAAIPQASTTIKTAVQIEDARPVMIDQYLTRYDSPLAGYGQFIVQAAERYDVDPYLFIAIAQQESNLGKKMPSSDCYNAWGYGIHSRGTLCFTSWEEGIETVLKGLSNKYLERGLTDPEDIMRTYTPFSNGSWASGVDQFIEELTTGNF</sequence>
<dbReference type="AlphaFoldDB" id="A0A1G1VSI1"/>
<dbReference type="Gene3D" id="1.10.530.10">
    <property type="match status" value="1"/>
</dbReference>
<reference evidence="1 2" key="1">
    <citation type="journal article" date="2016" name="Nat. Commun.">
        <title>Thousands of microbial genomes shed light on interconnected biogeochemical processes in an aquifer system.</title>
        <authorList>
            <person name="Anantharaman K."/>
            <person name="Brown C.T."/>
            <person name="Hug L.A."/>
            <person name="Sharon I."/>
            <person name="Castelle C.J."/>
            <person name="Probst A.J."/>
            <person name="Thomas B.C."/>
            <person name="Singh A."/>
            <person name="Wilkins M.J."/>
            <person name="Karaoz U."/>
            <person name="Brodie E.L."/>
            <person name="Williams K.H."/>
            <person name="Hubbard S.S."/>
            <person name="Banfield J.F."/>
        </authorList>
    </citation>
    <scope>NUCLEOTIDE SEQUENCE [LARGE SCALE GENOMIC DNA]</scope>
</reference>
<evidence type="ECO:0000313" key="2">
    <source>
        <dbReference type="Proteomes" id="UP000179233"/>
    </source>
</evidence>
<evidence type="ECO:0000313" key="1">
    <source>
        <dbReference type="EMBL" id="OGY18352.1"/>
    </source>
</evidence>
<proteinExistence type="predicted"/>